<accession>A0ABT8A6A2</accession>
<keyword evidence="2" id="KW-1185">Reference proteome</keyword>
<name>A0ABT8A6A2_9PROT</name>
<organism evidence="1 2">
    <name type="scientific">Paeniroseomonas aquatica</name>
    <dbReference type="NCBI Taxonomy" id="373043"/>
    <lineage>
        <taxon>Bacteria</taxon>
        <taxon>Pseudomonadati</taxon>
        <taxon>Pseudomonadota</taxon>
        <taxon>Alphaproteobacteria</taxon>
        <taxon>Acetobacterales</taxon>
        <taxon>Acetobacteraceae</taxon>
        <taxon>Paeniroseomonas</taxon>
    </lineage>
</organism>
<dbReference type="Proteomes" id="UP001529369">
    <property type="component" value="Unassembled WGS sequence"/>
</dbReference>
<comment type="caution">
    <text evidence="1">The sequence shown here is derived from an EMBL/GenBank/DDBJ whole genome shotgun (WGS) entry which is preliminary data.</text>
</comment>
<proteinExistence type="predicted"/>
<evidence type="ECO:0000313" key="1">
    <source>
        <dbReference type="EMBL" id="MDN3565109.1"/>
    </source>
</evidence>
<feature type="non-terminal residue" evidence="1">
    <location>
        <position position="1"/>
    </location>
</feature>
<gene>
    <name evidence="1" type="ORF">QWZ14_12125</name>
</gene>
<dbReference type="EMBL" id="JAUFPN010000131">
    <property type="protein sequence ID" value="MDN3565109.1"/>
    <property type="molecule type" value="Genomic_DNA"/>
</dbReference>
<sequence>TRLVGALLLEQSDEWATQRSRYMTLETIGAVSNTPSVSLPAAAT</sequence>
<reference evidence="2" key="1">
    <citation type="journal article" date="2019" name="Int. J. Syst. Evol. Microbiol.">
        <title>The Global Catalogue of Microorganisms (GCM) 10K type strain sequencing project: providing services to taxonomists for standard genome sequencing and annotation.</title>
        <authorList>
            <consortium name="The Broad Institute Genomics Platform"/>
            <consortium name="The Broad Institute Genome Sequencing Center for Infectious Disease"/>
            <person name="Wu L."/>
            <person name="Ma J."/>
        </authorList>
    </citation>
    <scope>NUCLEOTIDE SEQUENCE [LARGE SCALE GENOMIC DNA]</scope>
    <source>
        <strain evidence="2">CECT 7131</strain>
    </source>
</reference>
<protein>
    <submittedName>
        <fullName evidence="1">IS256 family transposase</fullName>
    </submittedName>
</protein>
<evidence type="ECO:0000313" key="2">
    <source>
        <dbReference type="Proteomes" id="UP001529369"/>
    </source>
</evidence>